<keyword evidence="2" id="KW-0645">Protease</keyword>
<dbReference type="GO" id="GO:0008234">
    <property type="term" value="F:cysteine-type peptidase activity"/>
    <property type="evidence" value="ECO:0007669"/>
    <property type="project" value="InterPro"/>
</dbReference>
<gene>
    <name evidence="6" type="ORF">TIFTF001_030211</name>
</gene>
<dbReference type="SUPFAM" id="SSF54001">
    <property type="entry name" value="Cysteine proteinases"/>
    <property type="match status" value="1"/>
</dbReference>
<evidence type="ECO:0000313" key="6">
    <source>
        <dbReference type="EMBL" id="GMN61123.1"/>
    </source>
</evidence>
<evidence type="ECO:0000256" key="1">
    <source>
        <dbReference type="ARBA" id="ARBA00005234"/>
    </source>
</evidence>
<keyword evidence="7" id="KW-1185">Reference proteome</keyword>
<dbReference type="InterPro" id="IPR003653">
    <property type="entry name" value="Peptidase_C48_C"/>
</dbReference>
<organism evidence="6 7">
    <name type="scientific">Ficus carica</name>
    <name type="common">Common fig</name>
    <dbReference type="NCBI Taxonomy" id="3494"/>
    <lineage>
        <taxon>Eukaryota</taxon>
        <taxon>Viridiplantae</taxon>
        <taxon>Streptophyta</taxon>
        <taxon>Embryophyta</taxon>
        <taxon>Tracheophyta</taxon>
        <taxon>Spermatophyta</taxon>
        <taxon>Magnoliopsida</taxon>
        <taxon>eudicotyledons</taxon>
        <taxon>Gunneridae</taxon>
        <taxon>Pentapetalae</taxon>
        <taxon>rosids</taxon>
        <taxon>fabids</taxon>
        <taxon>Rosales</taxon>
        <taxon>Moraceae</taxon>
        <taxon>Ficeae</taxon>
        <taxon>Ficus</taxon>
    </lineage>
</organism>
<name>A0AA88DTE8_FICCA</name>
<proteinExistence type="inferred from homology"/>
<reference evidence="6" key="1">
    <citation type="submission" date="2023-07" db="EMBL/GenBank/DDBJ databases">
        <title>draft genome sequence of fig (Ficus carica).</title>
        <authorList>
            <person name="Takahashi T."/>
            <person name="Nishimura K."/>
        </authorList>
    </citation>
    <scope>NUCLEOTIDE SEQUENCE</scope>
</reference>
<evidence type="ECO:0000313" key="7">
    <source>
        <dbReference type="Proteomes" id="UP001187192"/>
    </source>
</evidence>
<dbReference type="Proteomes" id="UP001187192">
    <property type="component" value="Unassembled WGS sequence"/>
</dbReference>
<keyword evidence="3" id="KW-0378">Hydrolase</keyword>
<feature type="domain" description="Ubiquitin-like protease family profile" evidence="5">
    <location>
        <begin position="153"/>
        <end position="272"/>
    </location>
</feature>
<comment type="similarity">
    <text evidence="1">Belongs to the peptidase C48 family.</text>
</comment>
<dbReference type="Pfam" id="PF02902">
    <property type="entry name" value="Peptidase_C48"/>
    <property type="match status" value="1"/>
</dbReference>
<comment type="caution">
    <text evidence="6">The sequence shown here is derived from an EMBL/GenBank/DDBJ whole genome shotgun (WGS) entry which is preliminary data.</text>
</comment>
<dbReference type="Gene3D" id="3.40.395.10">
    <property type="entry name" value="Adenoviral Proteinase, Chain A"/>
    <property type="match status" value="1"/>
</dbReference>
<dbReference type="GO" id="GO:0006508">
    <property type="term" value="P:proteolysis"/>
    <property type="evidence" value="ECO:0007669"/>
    <property type="project" value="UniProtKB-KW"/>
</dbReference>
<feature type="coiled-coil region" evidence="4">
    <location>
        <begin position="52"/>
        <end position="79"/>
    </location>
</feature>
<evidence type="ECO:0000259" key="5">
    <source>
        <dbReference type="Pfam" id="PF02902"/>
    </source>
</evidence>
<evidence type="ECO:0000256" key="3">
    <source>
        <dbReference type="ARBA" id="ARBA00022801"/>
    </source>
</evidence>
<evidence type="ECO:0000256" key="4">
    <source>
        <dbReference type="SAM" id="Coils"/>
    </source>
</evidence>
<dbReference type="AlphaFoldDB" id="A0AA88DTE8"/>
<protein>
    <recommendedName>
        <fullName evidence="5">Ubiquitin-like protease family profile domain-containing protein</fullName>
    </recommendedName>
</protein>
<dbReference type="InterPro" id="IPR038765">
    <property type="entry name" value="Papain-like_cys_pep_sf"/>
</dbReference>
<evidence type="ECO:0000256" key="2">
    <source>
        <dbReference type="ARBA" id="ARBA00022670"/>
    </source>
</evidence>
<dbReference type="EMBL" id="BTGU01000107">
    <property type="protein sequence ID" value="GMN61123.1"/>
    <property type="molecule type" value="Genomic_DNA"/>
</dbReference>
<dbReference type="PANTHER" id="PTHR33018:SF31">
    <property type="entry name" value="TRANSPOSASE, PTTA_EN_SPM, PLANT"/>
    <property type="match status" value="1"/>
</dbReference>
<dbReference type="PANTHER" id="PTHR33018">
    <property type="entry name" value="OS10G0338966 PROTEIN-RELATED"/>
    <property type="match status" value="1"/>
</dbReference>
<accession>A0AA88DTE8</accession>
<sequence>MIKKSYLNYLDKMFQWDNDILTKSLDNVEHSVRTHCQSKFVKQSHYFNIVQSSRENAEASEVKRQLAVLERTVQELCAKHGHTWTVFQPTQSMGFFSYLADCYARVGVDQRLEFISPVLVSLVQQNVDCKIYIRERANNILRILTNAPRGKLFLMPYNSGQHWILVVIDPWDDSVLYFNHLANKPGDDFKDLIKLALNDWKIMVGRGVRKRQNYETLIDTVRCHIQESYVECGYFVLAFMREITLTIDGLALLQTKDFYTDADMSSVRQEWATFVT</sequence>
<keyword evidence="4" id="KW-0175">Coiled coil</keyword>